<comment type="catalytic activity">
    <reaction evidence="1 4">
        <text>alpha-D-glucosamine 6-phosphate + H2O = beta-D-fructose 6-phosphate + NH4(+)</text>
        <dbReference type="Rhea" id="RHEA:12172"/>
        <dbReference type="ChEBI" id="CHEBI:15377"/>
        <dbReference type="ChEBI" id="CHEBI:28938"/>
        <dbReference type="ChEBI" id="CHEBI:57634"/>
        <dbReference type="ChEBI" id="CHEBI:75989"/>
        <dbReference type="EC" id="3.5.99.6"/>
    </reaction>
</comment>
<dbReference type="Gene3D" id="3.40.50.1360">
    <property type="match status" value="1"/>
</dbReference>
<evidence type="ECO:0000256" key="4">
    <source>
        <dbReference type="HAMAP-Rule" id="MF_01241"/>
    </source>
</evidence>
<dbReference type="InterPro" id="IPR037171">
    <property type="entry name" value="NagB/RpiA_transferase-like"/>
</dbReference>
<evidence type="ECO:0000313" key="6">
    <source>
        <dbReference type="EMBL" id="MXQ74388.1"/>
    </source>
</evidence>
<dbReference type="GO" id="GO:0006043">
    <property type="term" value="P:glucosamine catabolic process"/>
    <property type="evidence" value="ECO:0007669"/>
    <property type="project" value="TreeGrafter"/>
</dbReference>
<feature type="active site" description="For ring-opening step" evidence="4">
    <location>
        <position position="139"/>
    </location>
</feature>
<dbReference type="CDD" id="cd01399">
    <property type="entry name" value="GlcN6P_deaminase"/>
    <property type="match status" value="1"/>
</dbReference>
<feature type="active site" description="Proton acceptor; for enolization step" evidence="4">
    <location>
        <position position="67"/>
    </location>
</feature>
<dbReference type="HAMAP" id="MF_01241">
    <property type="entry name" value="GlcN6P_deamin"/>
    <property type="match status" value="1"/>
</dbReference>
<evidence type="ECO:0000259" key="5">
    <source>
        <dbReference type="Pfam" id="PF01182"/>
    </source>
</evidence>
<dbReference type="GO" id="GO:0005737">
    <property type="term" value="C:cytoplasm"/>
    <property type="evidence" value="ECO:0007669"/>
    <property type="project" value="TreeGrafter"/>
</dbReference>
<protein>
    <recommendedName>
        <fullName evidence="4">Glucosamine-6-phosphate deaminase</fullName>
        <ecNumber evidence="4">3.5.99.6</ecNumber>
    </recommendedName>
    <alternativeName>
        <fullName evidence="4">GlcN6P deaminase</fullName>
        <shortName evidence="4">GNPDA</shortName>
    </alternativeName>
    <alternativeName>
        <fullName evidence="4">Glucosamine-6-phosphate isomerase</fullName>
    </alternativeName>
</protein>
<dbReference type="RefSeq" id="WP_160625765.1">
    <property type="nucleotide sequence ID" value="NZ_WUUQ01000006.1"/>
</dbReference>
<dbReference type="InterPro" id="IPR006148">
    <property type="entry name" value="Glc/Gal-6P_isomerase"/>
</dbReference>
<dbReference type="FunFam" id="3.40.50.1360:FF:000003">
    <property type="entry name" value="Glucosamine-6-phosphate deaminase"/>
    <property type="match status" value="1"/>
</dbReference>
<dbReference type="Proteomes" id="UP000434036">
    <property type="component" value="Unassembled WGS sequence"/>
</dbReference>
<dbReference type="AlphaFoldDB" id="A0A6N8U866"/>
<dbReference type="PANTHER" id="PTHR11280:SF5">
    <property type="entry name" value="GLUCOSAMINE-6-PHOSPHATE ISOMERASE"/>
    <property type="match status" value="1"/>
</dbReference>
<evidence type="ECO:0000256" key="2">
    <source>
        <dbReference type="ARBA" id="ARBA00022801"/>
    </source>
</evidence>
<dbReference type="PANTHER" id="PTHR11280">
    <property type="entry name" value="GLUCOSAMINE-6-PHOSPHATE ISOMERASE"/>
    <property type="match status" value="1"/>
</dbReference>
<evidence type="ECO:0000313" key="7">
    <source>
        <dbReference type="Proteomes" id="UP000434036"/>
    </source>
</evidence>
<dbReference type="GO" id="GO:0004342">
    <property type="term" value="F:glucosamine-6-phosphate deaminase activity"/>
    <property type="evidence" value="ECO:0007669"/>
    <property type="project" value="UniProtKB-UniRule"/>
</dbReference>
<comment type="pathway">
    <text evidence="4">Amino-sugar metabolism; N-acetylneuraminate degradation; D-fructose 6-phosphate from N-acetylneuraminate: step 5/5.</text>
</comment>
<sequence>MHVIIVKNYDEVSEKAFEVMKEIVTSKPNAVLGLATGSSPIGLYQNMIKDHKDNGTSYAAVQSFNLDEYVALPRDHEQSYWTFMHENLFKGIDIKEENVHVPYGSTKEDCEAYEKAMENVSVDVQVLGIGANGHIGFNEPGTSFDEETHIVTLTEKTRQDNARFFENDMNKVPTHAITMGIATIMKAKKILMVATGENKADAVKAMIEGKPSIDCPASVLQNHSDVVVILDEAAASKLQ</sequence>
<dbReference type="UniPathway" id="UPA00629">
    <property type="reaction ID" value="UER00684"/>
</dbReference>
<dbReference type="EMBL" id="WUUQ01000006">
    <property type="protein sequence ID" value="MXQ74388.1"/>
    <property type="molecule type" value="Genomic_DNA"/>
</dbReference>
<reference evidence="6 7" key="1">
    <citation type="submission" date="2019-12" db="EMBL/GenBank/DDBJ databases">
        <authorList>
            <person name="Yang R."/>
        </authorList>
    </citation>
    <scope>NUCLEOTIDE SEQUENCE [LARGE SCALE GENOMIC DNA]</scope>
    <source>
        <strain evidence="6 7">DONG20-135</strain>
    </source>
</reference>
<keyword evidence="2 4" id="KW-0378">Hydrolase</keyword>
<comment type="function">
    <text evidence="4">Catalyzes the reversible isomerization-deamination of glucosamine 6-phosphate (GlcN6P) to form fructose 6-phosphate (Fru6P) and ammonium ion.</text>
</comment>
<dbReference type="Pfam" id="PF01182">
    <property type="entry name" value="Glucosamine_iso"/>
    <property type="match status" value="1"/>
</dbReference>
<gene>
    <name evidence="4 6" type="primary">nagB</name>
    <name evidence="6" type="ORF">GSF08_10675</name>
</gene>
<keyword evidence="7" id="KW-1185">Reference proteome</keyword>
<dbReference type="SUPFAM" id="SSF100950">
    <property type="entry name" value="NagB/RpiA/CoA transferase-like"/>
    <property type="match status" value="1"/>
</dbReference>
<dbReference type="GO" id="GO:0005975">
    <property type="term" value="P:carbohydrate metabolic process"/>
    <property type="evidence" value="ECO:0007669"/>
    <property type="project" value="InterPro"/>
</dbReference>
<feature type="active site" description="For ring-opening step" evidence="4">
    <location>
        <position position="132"/>
    </location>
</feature>
<feature type="active site" description="Proton acceptor; for ring-opening step" evidence="4">
    <location>
        <position position="134"/>
    </location>
</feature>
<dbReference type="GO" id="GO:0006046">
    <property type="term" value="P:N-acetylglucosamine catabolic process"/>
    <property type="evidence" value="ECO:0007669"/>
    <property type="project" value="UniProtKB-UniRule"/>
</dbReference>
<comment type="caution">
    <text evidence="4">Lacks conserved residue(s) required for the propagation of feature annotation.</text>
</comment>
<dbReference type="NCBIfam" id="TIGR00502">
    <property type="entry name" value="nagB"/>
    <property type="match status" value="1"/>
</dbReference>
<feature type="domain" description="Glucosamine/galactosamine-6-phosphate isomerase" evidence="5">
    <location>
        <begin position="10"/>
        <end position="225"/>
    </location>
</feature>
<proteinExistence type="inferred from homology"/>
<organism evidence="6 7">
    <name type="scientific">Copranaerobaculum intestinale</name>
    <dbReference type="NCBI Taxonomy" id="2692629"/>
    <lineage>
        <taxon>Bacteria</taxon>
        <taxon>Bacillati</taxon>
        <taxon>Bacillota</taxon>
        <taxon>Erysipelotrichia</taxon>
        <taxon>Erysipelotrichales</taxon>
        <taxon>Erysipelotrichaceae</taxon>
        <taxon>Copranaerobaculum</taxon>
    </lineage>
</organism>
<name>A0A6N8U866_9FIRM</name>
<accession>A0A6N8U866</accession>
<keyword evidence="3 4" id="KW-0119">Carbohydrate metabolism</keyword>
<dbReference type="GO" id="GO:0019262">
    <property type="term" value="P:N-acetylneuraminate catabolic process"/>
    <property type="evidence" value="ECO:0007669"/>
    <property type="project" value="UniProtKB-UniRule"/>
</dbReference>
<dbReference type="GO" id="GO:0042802">
    <property type="term" value="F:identical protein binding"/>
    <property type="evidence" value="ECO:0007669"/>
    <property type="project" value="TreeGrafter"/>
</dbReference>
<evidence type="ECO:0000256" key="3">
    <source>
        <dbReference type="ARBA" id="ARBA00023277"/>
    </source>
</evidence>
<comment type="caution">
    <text evidence="6">The sequence shown here is derived from an EMBL/GenBank/DDBJ whole genome shotgun (WGS) entry which is preliminary data.</text>
</comment>
<reference evidence="6 7" key="2">
    <citation type="submission" date="2020-01" db="EMBL/GenBank/DDBJ databases">
        <title>Clostridiaceae sp. nov. isolated from the gut of human by culturomics.</title>
        <authorList>
            <person name="Chang Y."/>
        </authorList>
    </citation>
    <scope>NUCLEOTIDE SEQUENCE [LARGE SCALE GENOMIC DNA]</scope>
    <source>
        <strain evidence="6 7">DONG20-135</strain>
    </source>
</reference>
<evidence type="ECO:0000256" key="1">
    <source>
        <dbReference type="ARBA" id="ARBA00000644"/>
    </source>
</evidence>
<dbReference type="InterPro" id="IPR004547">
    <property type="entry name" value="Glucosamine6P_isomerase"/>
</dbReference>
<comment type="similarity">
    <text evidence="4">Belongs to the glucosamine/galactosamine-6-phosphate isomerase family. NagB subfamily.</text>
</comment>
<dbReference type="EC" id="3.5.99.6" evidence="4"/>